<gene>
    <name evidence="1" type="ORF">AG1IA_03686</name>
</gene>
<dbReference type="HOGENOM" id="CLU_1050455_0_0_1"/>
<evidence type="ECO:0000313" key="1">
    <source>
        <dbReference type="EMBL" id="ELU42285.1"/>
    </source>
</evidence>
<dbReference type="EMBL" id="AFRT01000869">
    <property type="protein sequence ID" value="ELU42285.1"/>
    <property type="molecule type" value="Genomic_DNA"/>
</dbReference>
<sequence>MLTSGLIQSIFNHLHTTEANRLTVKANPITVTGIPYNSLSSFVPEPRMLFKCVIILQLSPPTGTPYRVAASPLAHRFCVRGTSEIHLMGLVRTSSNFPLSKHGFGVATEIGAVATGLVSPFDVAGNVSQYFATRSLFTIAWWFPRHKYEPASECLKGQLRVDSAAEFPFKLPLSLAKVELCHRSTSFGVAGVINTTFLGLHYLMIKPTADINPPSHVRSAILPTPRAKRSKRTKVKYLDNIVQPYSRLSLIQVEQDTTWQMVVQQ</sequence>
<reference evidence="1 2" key="1">
    <citation type="journal article" date="2013" name="Nat. Commun.">
        <title>The evolution and pathogenic mechanisms of the rice sheath blight pathogen.</title>
        <authorList>
            <person name="Zheng A."/>
            <person name="Lin R."/>
            <person name="Xu L."/>
            <person name="Qin P."/>
            <person name="Tang C."/>
            <person name="Ai P."/>
            <person name="Zhang D."/>
            <person name="Liu Y."/>
            <person name="Sun Z."/>
            <person name="Feng H."/>
            <person name="Wang Y."/>
            <person name="Chen Y."/>
            <person name="Liang X."/>
            <person name="Fu R."/>
            <person name="Li Q."/>
            <person name="Zhang J."/>
            <person name="Yu X."/>
            <person name="Xie Z."/>
            <person name="Ding L."/>
            <person name="Guan P."/>
            <person name="Tang J."/>
            <person name="Liang Y."/>
            <person name="Wang S."/>
            <person name="Deng Q."/>
            <person name="Li S."/>
            <person name="Zhu J."/>
            <person name="Wang L."/>
            <person name="Liu H."/>
            <person name="Li P."/>
        </authorList>
    </citation>
    <scope>NUCLEOTIDE SEQUENCE [LARGE SCALE GENOMIC DNA]</scope>
    <source>
        <strain evidence="2">AG-1 IA</strain>
    </source>
</reference>
<proteinExistence type="predicted"/>
<dbReference type="Proteomes" id="UP000011668">
    <property type="component" value="Unassembled WGS sequence"/>
</dbReference>
<protein>
    <submittedName>
        <fullName evidence="1">Uncharacterized protein</fullName>
    </submittedName>
</protein>
<keyword evidence="2" id="KW-1185">Reference proteome</keyword>
<evidence type="ECO:0000313" key="2">
    <source>
        <dbReference type="Proteomes" id="UP000011668"/>
    </source>
</evidence>
<organism evidence="1 2">
    <name type="scientific">Thanatephorus cucumeris (strain AG1-IA)</name>
    <name type="common">Rice sheath blight fungus</name>
    <name type="synonym">Rhizoctonia solani</name>
    <dbReference type="NCBI Taxonomy" id="983506"/>
    <lineage>
        <taxon>Eukaryota</taxon>
        <taxon>Fungi</taxon>
        <taxon>Dikarya</taxon>
        <taxon>Basidiomycota</taxon>
        <taxon>Agaricomycotina</taxon>
        <taxon>Agaricomycetes</taxon>
        <taxon>Cantharellales</taxon>
        <taxon>Ceratobasidiaceae</taxon>
        <taxon>Rhizoctonia</taxon>
        <taxon>Rhizoctonia solani AG-1</taxon>
    </lineage>
</organism>
<name>L8WWF0_THACA</name>
<comment type="caution">
    <text evidence="1">The sequence shown here is derived from an EMBL/GenBank/DDBJ whole genome shotgun (WGS) entry which is preliminary data.</text>
</comment>
<dbReference type="AlphaFoldDB" id="L8WWF0"/>
<accession>L8WWF0</accession>